<reference evidence="2 3" key="1">
    <citation type="submission" date="2018-06" db="EMBL/GenBank/DDBJ databases">
        <authorList>
            <consortium name="Pathogen Informatics"/>
            <person name="Doyle S."/>
        </authorList>
    </citation>
    <scope>NUCLEOTIDE SEQUENCE [LARGE SCALE GENOMIC DNA]</scope>
    <source>
        <strain evidence="2 3">NCTC13315</strain>
    </source>
</reference>
<evidence type="ECO:0000256" key="1">
    <source>
        <dbReference type="SAM" id="MobiDB-lite"/>
    </source>
</evidence>
<protein>
    <submittedName>
        <fullName evidence="2">Uncharacterized protein</fullName>
    </submittedName>
</protein>
<feature type="compositionally biased region" description="Basic and acidic residues" evidence="1">
    <location>
        <begin position="1"/>
        <end position="36"/>
    </location>
</feature>
<accession>A0A378I524</accession>
<feature type="compositionally biased region" description="Low complexity" evidence="1">
    <location>
        <begin position="37"/>
        <end position="51"/>
    </location>
</feature>
<organism evidence="2 3">
    <name type="scientific">Legionella beliardensis</name>
    <dbReference type="NCBI Taxonomy" id="91822"/>
    <lineage>
        <taxon>Bacteria</taxon>
        <taxon>Pseudomonadati</taxon>
        <taxon>Pseudomonadota</taxon>
        <taxon>Gammaproteobacteria</taxon>
        <taxon>Legionellales</taxon>
        <taxon>Legionellaceae</taxon>
        <taxon>Legionella</taxon>
    </lineage>
</organism>
<dbReference type="AlphaFoldDB" id="A0A378I524"/>
<name>A0A378I524_9GAMM</name>
<dbReference type="Proteomes" id="UP000254968">
    <property type="component" value="Unassembled WGS sequence"/>
</dbReference>
<evidence type="ECO:0000313" key="3">
    <source>
        <dbReference type="Proteomes" id="UP000254968"/>
    </source>
</evidence>
<sequence>MPHTKDFKNESQDARRKDEHNSVHPDEARGKSDKSYKTSSKPSNSKNKLKK</sequence>
<gene>
    <name evidence="2" type="ORF">NCTC13315_02380</name>
</gene>
<evidence type="ECO:0000313" key="2">
    <source>
        <dbReference type="EMBL" id="STX29825.1"/>
    </source>
</evidence>
<dbReference type="RefSeq" id="WP_165482035.1">
    <property type="nucleotide sequence ID" value="NZ_CAAAHO010000002.1"/>
</dbReference>
<feature type="region of interest" description="Disordered" evidence="1">
    <location>
        <begin position="1"/>
        <end position="51"/>
    </location>
</feature>
<proteinExistence type="predicted"/>
<dbReference type="EMBL" id="UGNV01000001">
    <property type="protein sequence ID" value="STX29825.1"/>
    <property type="molecule type" value="Genomic_DNA"/>
</dbReference>
<keyword evidence="3" id="KW-1185">Reference proteome</keyword>